<dbReference type="InterPro" id="IPR036390">
    <property type="entry name" value="WH_DNA-bd_sf"/>
</dbReference>
<dbReference type="PROSITE" id="PS51063">
    <property type="entry name" value="HTH_CRP_2"/>
    <property type="match status" value="1"/>
</dbReference>
<proteinExistence type="predicted"/>
<dbReference type="InterPro" id="IPR000835">
    <property type="entry name" value="HTH_MarR-typ"/>
</dbReference>
<dbReference type="InterPro" id="IPR036388">
    <property type="entry name" value="WH-like_DNA-bd_sf"/>
</dbReference>
<evidence type="ECO:0000259" key="2">
    <source>
        <dbReference type="PROSITE" id="PS51063"/>
    </source>
</evidence>
<evidence type="ECO:0000313" key="4">
    <source>
        <dbReference type="Proteomes" id="UP000767334"/>
    </source>
</evidence>
<dbReference type="Proteomes" id="UP000767334">
    <property type="component" value="Unassembled WGS sequence"/>
</dbReference>
<evidence type="ECO:0000313" key="3">
    <source>
        <dbReference type="EMBL" id="MBM6818325.1"/>
    </source>
</evidence>
<dbReference type="InterPro" id="IPR012318">
    <property type="entry name" value="HTH_CRP"/>
</dbReference>
<reference evidence="3 4" key="1">
    <citation type="journal article" date="2021" name="Sci. Rep.">
        <title>The distribution of antibiotic resistance genes in chicken gut microbiota commensals.</title>
        <authorList>
            <person name="Juricova H."/>
            <person name="Matiasovicova J."/>
            <person name="Kubasova T."/>
            <person name="Cejkova D."/>
            <person name="Rychlik I."/>
        </authorList>
    </citation>
    <scope>NUCLEOTIDE SEQUENCE [LARGE SCALE GENOMIC DNA]</scope>
    <source>
        <strain evidence="3 4">An435</strain>
    </source>
</reference>
<dbReference type="EMBL" id="JACJLL010000011">
    <property type="protein sequence ID" value="MBM6818325.1"/>
    <property type="molecule type" value="Genomic_DNA"/>
</dbReference>
<dbReference type="Gene3D" id="1.10.10.10">
    <property type="entry name" value="Winged helix-like DNA-binding domain superfamily/Winged helix DNA-binding domain"/>
    <property type="match status" value="1"/>
</dbReference>
<name>A0ABS2FCQ3_9CLOT</name>
<gene>
    <name evidence="3" type="ORF">H6A19_03035</name>
</gene>
<comment type="caution">
    <text evidence="3">The sequence shown here is derived from an EMBL/GenBank/DDBJ whole genome shotgun (WGS) entry which is preliminary data.</text>
</comment>
<evidence type="ECO:0008006" key="5">
    <source>
        <dbReference type="Google" id="ProtNLM"/>
    </source>
</evidence>
<sequence length="117" mass="13777">MIYEGVATQHDISESLCLSRQTVNSAFRQLIKKDLIRLESVENNLRVKKAYLTKDGVKFVEKYVGNMHGLEEKVWNMMKEEERVQLTRLIRKYKTLMKESLEEYQNSKNSSSEDLQS</sequence>
<evidence type="ECO:0000259" key="1">
    <source>
        <dbReference type="PROSITE" id="PS50995"/>
    </source>
</evidence>
<dbReference type="PROSITE" id="PS50995">
    <property type="entry name" value="HTH_MARR_2"/>
    <property type="match status" value="1"/>
</dbReference>
<feature type="domain" description="HTH crp-type" evidence="2">
    <location>
        <begin position="1"/>
        <end position="51"/>
    </location>
</feature>
<organism evidence="3 4">
    <name type="scientific">Clostridium saudiense</name>
    <dbReference type="NCBI Taxonomy" id="1414720"/>
    <lineage>
        <taxon>Bacteria</taxon>
        <taxon>Bacillati</taxon>
        <taxon>Bacillota</taxon>
        <taxon>Clostridia</taxon>
        <taxon>Eubacteriales</taxon>
        <taxon>Clostridiaceae</taxon>
        <taxon>Clostridium</taxon>
    </lineage>
</organism>
<keyword evidence="4" id="KW-1185">Reference proteome</keyword>
<dbReference type="SUPFAM" id="SSF46785">
    <property type="entry name" value="Winged helix' DNA-binding domain"/>
    <property type="match status" value="1"/>
</dbReference>
<feature type="domain" description="HTH marR-type" evidence="1">
    <location>
        <begin position="1"/>
        <end position="95"/>
    </location>
</feature>
<accession>A0ABS2FCQ3</accession>
<protein>
    <recommendedName>
        <fullName evidence="5">MarR family transcriptional regulator</fullName>
    </recommendedName>
</protein>
<dbReference type="PRINTS" id="PR00598">
    <property type="entry name" value="HTHMARR"/>
</dbReference>